<dbReference type="GO" id="GO:0009451">
    <property type="term" value="P:RNA modification"/>
    <property type="evidence" value="ECO:0007669"/>
    <property type="project" value="InterPro"/>
</dbReference>
<dbReference type="GO" id="GO:0003723">
    <property type="term" value="F:RNA binding"/>
    <property type="evidence" value="ECO:0007669"/>
    <property type="project" value="InterPro"/>
</dbReference>
<dbReference type="Proteomes" id="UP000250235">
    <property type="component" value="Unassembled WGS sequence"/>
</dbReference>
<dbReference type="Pfam" id="PF13041">
    <property type="entry name" value="PPR_2"/>
    <property type="match status" value="1"/>
</dbReference>
<evidence type="ECO:0000256" key="1">
    <source>
        <dbReference type="ARBA" id="ARBA00022737"/>
    </source>
</evidence>
<evidence type="ECO:0000313" key="2">
    <source>
        <dbReference type="EMBL" id="KZV48522.1"/>
    </source>
</evidence>
<name>A0A2Z7CN66_9LAMI</name>
<keyword evidence="3" id="KW-1185">Reference proteome</keyword>
<dbReference type="InterPro" id="IPR011990">
    <property type="entry name" value="TPR-like_helical_dom_sf"/>
</dbReference>
<protein>
    <submittedName>
        <fullName evidence="2">Pentatricopeptide repeat-containing protein mitochondrial</fullName>
    </submittedName>
</protein>
<proteinExistence type="predicted"/>
<dbReference type="PANTHER" id="PTHR47926">
    <property type="entry name" value="PENTATRICOPEPTIDE REPEAT-CONTAINING PROTEIN"/>
    <property type="match status" value="1"/>
</dbReference>
<dbReference type="Gene3D" id="1.25.40.10">
    <property type="entry name" value="Tetratricopeptide repeat domain"/>
    <property type="match status" value="2"/>
</dbReference>
<reference evidence="2 3" key="1">
    <citation type="journal article" date="2015" name="Proc. Natl. Acad. Sci. U.S.A.">
        <title>The resurrection genome of Boea hygrometrica: A blueprint for survival of dehydration.</title>
        <authorList>
            <person name="Xiao L."/>
            <person name="Yang G."/>
            <person name="Zhang L."/>
            <person name="Yang X."/>
            <person name="Zhao S."/>
            <person name="Ji Z."/>
            <person name="Zhou Q."/>
            <person name="Hu M."/>
            <person name="Wang Y."/>
            <person name="Chen M."/>
            <person name="Xu Y."/>
            <person name="Jin H."/>
            <person name="Xiao X."/>
            <person name="Hu G."/>
            <person name="Bao F."/>
            <person name="Hu Y."/>
            <person name="Wan P."/>
            <person name="Li L."/>
            <person name="Deng X."/>
            <person name="Kuang T."/>
            <person name="Xiang C."/>
            <person name="Zhu J.K."/>
            <person name="Oliver M.J."/>
            <person name="He Y."/>
        </authorList>
    </citation>
    <scope>NUCLEOTIDE SEQUENCE [LARGE SCALE GENOMIC DNA]</scope>
    <source>
        <strain evidence="3">cv. XS01</strain>
    </source>
</reference>
<accession>A0A2Z7CN66</accession>
<dbReference type="AlphaFoldDB" id="A0A2Z7CN66"/>
<dbReference type="EMBL" id="KQ993852">
    <property type="protein sequence ID" value="KZV48522.1"/>
    <property type="molecule type" value="Genomic_DNA"/>
</dbReference>
<organism evidence="2 3">
    <name type="scientific">Dorcoceras hygrometricum</name>
    <dbReference type="NCBI Taxonomy" id="472368"/>
    <lineage>
        <taxon>Eukaryota</taxon>
        <taxon>Viridiplantae</taxon>
        <taxon>Streptophyta</taxon>
        <taxon>Embryophyta</taxon>
        <taxon>Tracheophyta</taxon>
        <taxon>Spermatophyta</taxon>
        <taxon>Magnoliopsida</taxon>
        <taxon>eudicotyledons</taxon>
        <taxon>Gunneridae</taxon>
        <taxon>Pentapetalae</taxon>
        <taxon>asterids</taxon>
        <taxon>lamiids</taxon>
        <taxon>Lamiales</taxon>
        <taxon>Gesneriaceae</taxon>
        <taxon>Didymocarpoideae</taxon>
        <taxon>Trichosporeae</taxon>
        <taxon>Loxocarpinae</taxon>
        <taxon>Dorcoceras</taxon>
    </lineage>
</organism>
<dbReference type="InterPro" id="IPR002885">
    <property type="entry name" value="PPR_rpt"/>
</dbReference>
<sequence length="209" mass="23307">MLNLIHQNRQDEAITVFKKQSRKGLSTIDEVCITVAIKACRGDTKLASQIHGFATASEYMSYVCVCNSLINMYCKSREFSKAFSIFDNLANPDTVSYNTIISGFQDSRDALAFAYEMHSAAIVFDAINCSVLAHSADCYELGFGIQLHCLVFKLGLNSELFIGNALVTLYLKCEKLVEAEKVFFVIPQNDLVSWNSILSGYAQEGSFQW</sequence>
<dbReference type="OrthoDB" id="185373at2759"/>
<dbReference type="Pfam" id="PF01535">
    <property type="entry name" value="PPR"/>
    <property type="match status" value="2"/>
</dbReference>
<dbReference type="NCBIfam" id="TIGR00756">
    <property type="entry name" value="PPR"/>
    <property type="match status" value="1"/>
</dbReference>
<dbReference type="InterPro" id="IPR046960">
    <property type="entry name" value="PPR_At4g14850-like_plant"/>
</dbReference>
<gene>
    <name evidence="2" type="ORF">F511_08421</name>
</gene>
<evidence type="ECO:0000313" key="3">
    <source>
        <dbReference type="Proteomes" id="UP000250235"/>
    </source>
</evidence>
<keyword evidence="1" id="KW-0677">Repeat</keyword>